<evidence type="ECO:0000256" key="11">
    <source>
        <dbReference type="PROSITE-ProRule" id="PRU00042"/>
    </source>
</evidence>
<organism evidence="14">
    <name type="scientific">Schistocephalus solidus</name>
    <name type="common">Tapeworm</name>
    <dbReference type="NCBI Taxonomy" id="70667"/>
    <lineage>
        <taxon>Eukaryota</taxon>
        <taxon>Metazoa</taxon>
        <taxon>Spiralia</taxon>
        <taxon>Lophotrochozoa</taxon>
        <taxon>Platyhelminthes</taxon>
        <taxon>Cestoda</taxon>
        <taxon>Eucestoda</taxon>
        <taxon>Diphyllobothriidea</taxon>
        <taxon>Diphyllobothriidae</taxon>
        <taxon>Schistocephalus</taxon>
    </lineage>
</organism>
<dbReference type="SMART" id="SM00355">
    <property type="entry name" value="ZnF_C2H2"/>
    <property type="match status" value="3"/>
</dbReference>
<keyword evidence="8" id="KW-0238">DNA-binding</keyword>
<dbReference type="GO" id="GO:0000981">
    <property type="term" value="F:DNA-binding transcription factor activity, RNA polymerase II-specific"/>
    <property type="evidence" value="ECO:0007669"/>
    <property type="project" value="TreeGrafter"/>
</dbReference>
<evidence type="ECO:0000256" key="1">
    <source>
        <dbReference type="ARBA" id="ARBA00004123"/>
    </source>
</evidence>
<evidence type="ECO:0000313" key="14">
    <source>
        <dbReference type="EMBL" id="JAP61719.1"/>
    </source>
</evidence>
<dbReference type="PROSITE" id="PS00028">
    <property type="entry name" value="ZINC_FINGER_C2H2_1"/>
    <property type="match status" value="3"/>
</dbReference>
<proteinExistence type="inferred from homology"/>
<evidence type="ECO:0000256" key="5">
    <source>
        <dbReference type="ARBA" id="ARBA00022771"/>
    </source>
</evidence>
<dbReference type="InterPro" id="IPR013087">
    <property type="entry name" value="Znf_C2H2_type"/>
</dbReference>
<dbReference type="FunFam" id="3.30.160.60:FF:001156">
    <property type="entry name" value="Zinc finger protein 407"/>
    <property type="match status" value="1"/>
</dbReference>
<feature type="domain" description="C2H2-type" evidence="13">
    <location>
        <begin position="306"/>
        <end position="335"/>
    </location>
</feature>
<keyword evidence="10" id="KW-0539">Nucleus</keyword>
<dbReference type="AlphaFoldDB" id="A0A0V0J8P1"/>
<dbReference type="EMBL" id="GEEE01001506">
    <property type="protein sequence ID" value="JAP61719.1"/>
    <property type="molecule type" value="Transcribed_RNA"/>
</dbReference>
<keyword evidence="9" id="KW-0804">Transcription</keyword>
<evidence type="ECO:0000256" key="2">
    <source>
        <dbReference type="ARBA" id="ARBA00006991"/>
    </source>
</evidence>
<dbReference type="PANTHER" id="PTHR23235:SF164">
    <property type="entry name" value="C2H2-TYPE DOMAIN-CONTAINING PROTEIN"/>
    <property type="match status" value="1"/>
</dbReference>
<dbReference type="FunFam" id="3.30.160.60:FF:000018">
    <property type="entry name" value="Krueppel-like factor 15"/>
    <property type="match status" value="1"/>
</dbReference>
<evidence type="ECO:0000256" key="8">
    <source>
        <dbReference type="ARBA" id="ARBA00023125"/>
    </source>
</evidence>
<dbReference type="PANTHER" id="PTHR23235">
    <property type="entry name" value="KRUEPPEL-LIKE TRANSCRIPTION FACTOR"/>
    <property type="match status" value="1"/>
</dbReference>
<evidence type="ECO:0000256" key="6">
    <source>
        <dbReference type="ARBA" id="ARBA00022833"/>
    </source>
</evidence>
<feature type="domain" description="C2H2-type" evidence="13">
    <location>
        <begin position="366"/>
        <end position="393"/>
    </location>
</feature>
<sequence length="415" mass="46302">MSLDIAPLSCQDKTSLTSAVDVSQFQAAEILLSLANDLDYSSNPGGLNPNSLYPNNPVGASESRAPMQNPEYERDLYRRLKFKLHRTRGRANEPSVPSCTPAGVSISKPNTESVQNLFSGKNSSRLFALLREQTPDNAAKDEVTSALEAISVQSPTLNTDHYHPQQQLQPLMMFMPFSANEYLVRQPESTGLTAPLTAVKDNADPQLRWSTECSPISTPPPEHHLAIDRFSPAPSEEPVPDMRKRPSWPFDLQSLSLEPSLLLRNHFARRASDPNPASFAALSARAAASTASTSRGSSTPQRVKTHHCPFEGCDKSYFKSSHVKAHVRIHTGEKPYVCDWPSCNRQFARSDELSRHRRAHTGERKFPCEHCSRRFSRSDHLNKHMKRHTLETVMPSSMKRVSAEFLPTLACCTEE</sequence>
<evidence type="ECO:0000256" key="9">
    <source>
        <dbReference type="ARBA" id="ARBA00023163"/>
    </source>
</evidence>
<reference evidence="14" key="1">
    <citation type="submission" date="2016-01" db="EMBL/GenBank/DDBJ databases">
        <title>Reference transcriptome for the parasite Schistocephalus solidus: insights into the molecular evolution of parasitism.</title>
        <authorList>
            <person name="Hebert F.O."/>
            <person name="Grambauer S."/>
            <person name="Barber I."/>
            <person name="Landry C.R."/>
            <person name="Aubin-Horth N."/>
        </authorList>
    </citation>
    <scope>NUCLEOTIDE SEQUENCE</scope>
</reference>
<dbReference type="Pfam" id="PF00096">
    <property type="entry name" value="zf-C2H2"/>
    <property type="match status" value="2"/>
</dbReference>
<evidence type="ECO:0000256" key="12">
    <source>
        <dbReference type="SAM" id="MobiDB-lite"/>
    </source>
</evidence>
<dbReference type="PROSITE" id="PS50157">
    <property type="entry name" value="ZINC_FINGER_C2H2_2"/>
    <property type="match status" value="3"/>
</dbReference>
<feature type="region of interest" description="Disordered" evidence="12">
    <location>
        <begin position="88"/>
        <end position="107"/>
    </location>
</feature>
<evidence type="ECO:0000256" key="10">
    <source>
        <dbReference type="ARBA" id="ARBA00023242"/>
    </source>
</evidence>
<dbReference type="Gene3D" id="3.30.160.60">
    <property type="entry name" value="Classic Zinc Finger"/>
    <property type="match status" value="3"/>
</dbReference>
<gene>
    <name evidence="14" type="primary">KLF16</name>
    <name evidence="14" type="ORF">TR116679</name>
</gene>
<keyword evidence="3" id="KW-0479">Metal-binding</keyword>
<dbReference type="GO" id="GO:0005634">
    <property type="term" value="C:nucleus"/>
    <property type="evidence" value="ECO:0007669"/>
    <property type="project" value="UniProtKB-SubCell"/>
</dbReference>
<dbReference type="InterPro" id="IPR036236">
    <property type="entry name" value="Znf_C2H2_sf"/>
</dbReference>
<name>A0A0V0J8P1_SCHSO</name>
<feature type="domain" description="C2H2-type" evidence="13">
    <location>
        <begin position="336"/>
        <end position="365"/>
    </location>
</feature>
<keyword evidence="5 11" id="KW-0863">Zinc-finger</keyword>
<evidence type="ECO:0000259" key="13">
    <source>
        <dbReference type="PROSITE" id="PS50157"/>
    </source>
</evidence>
<dbReference type="GO" id="GO:0008270">
    <property type="term" value="F:zinc ion binding"/>
    <property type="evidence" value="ECO:0007669"/>
    <property type="project" value="UniProtKB-KW"/>
</dbReference>
<comment type="subcellular location">
    <subcellularLocation>
        <location evidence="1">Nucleus</location>
    </subcellularLocation>
</comment>
<evidence type="ECO:0000256" key="7">
    <source>
        <dbReference type="ARBA" id="ARBA00023015"/>
    </source>
</evidence>
<dbReference type="GO" id="GO:0000978">
    <property type="term" value="F:RNA polymerase II cis-regulatory region sequence-specific DNA binding"/>
    <property type="evidence" value="ECO:0007669"/>
    <property type="project" value="TreeGrafter"/>
</dbReference>
<keyword evidence="4" id="KW-0677">Repeat</keyword>
<dbReference type="FunFam" id="3.30.160.60:FF:000125">
    <property type="entry name" value="Putative zinc finger protein 143"/>
    <property type="match status" value="1"/>
</dbReference>
<dbReference type="SUPFAM" id="SSF57667">
    <property type="entry name" value="beta-beta-alpha zinc fingers"/>
    <property type="match status" value="2"/>
</dbReference>
<keyword evidence="7" id="KW-0805">Transcription regulation</keyword>
<protein>
    <submittedName>
        <fullName evidence="14">Krueppel-like factor 16</fullName>
    </submittedName>
</protein>
<evidence type="ECO:0000256" key="3">
    <source>
        <dbReference type="ARBA" id="ARBA00022723"/>
    </source>
</evidence>
<comment type="similarity">
    <text evidence="2">Belongs to the krueppel C2H2-type zinc-finger protein family.</text>
</comment>
<keyword evidence="6" id="KW-0862">Zinc</keyword>
<accession>A0A0V0J8P1</accession>
<evidence type="ECO:0000256" key="4">
    <source>
        <dbReference type="ARBA" id="ARBA00022737"/>
    </source>
</evidence>